<name>X1BYF0_9ZZZZ</name>
<evidence type="ECO:0008006" key="2">
    <source>
        <dbReference type="Google" id="ProtNLM"/>
    </source>
</evidence>
<organism evidence="1">
    <name type="scientific">marine sediment metagenome</name>
    <dbReference type="NCBI Taxonomy" id="412755"/>
    <lineage>
        <taxon>unclassified sequences</taxon>
        <taxon>metagenomes</taxon>
        <taxon>ecological metagenomes</taxon>
    </lineage>
</organism>
<dbReference type="EMBL" id="BART01028008">
    <property type="protein sequence ID" value="GAH00007.1"/>
    <property type="molecule type" value="Genomic_DNA"/>
</dbReference>
<comment type="caution">
    <text evidence="1">The sequence shown here is derived from an EMBL/GenBank/DDBJ whole genome shotgun (WGS) entry which is preliminary data.</text>
</comment>
<accession>X1BYF0</accession>
<dbReference type="AlphaFoldDB" id="X1BYF0"/>
<feature type="non-terminal residue" evidence="1">
    <location>
        <position position="162"/>
    </location>
</feature>
<gene>
    <name evidence="1" type="ORF">S01H4_49506</name>
</gene>
<sequence length="162" mass="18788">MRSALVENALQSAFEILRTDPDYNIYSVENNPQIRVKDNSTVKTVRPDIVVSLASKYKIGEMKKIEFQVKIYEEKSKVLRSHIDTSKKLLEQKKIDFVYFITTSNFSKTLISELKETHPDRIGGVYPLTKSQQAYLSLLVFYESIFHKKLNTSYTKILLKNS</sequence>
<protein>
    <recommendedName>
        <fullName evidence="2">Restriction endonuclease type IV Mrr domain-containing protein</fullName>
    </recommendedName>
</protein>
<reference evidence="1" key="1">
    <citation type="journal article" date="2014" name="Front. Microbiol.">
        <title>High frequency of phylogenetically diverse reductive dehalogenase-homologous genes in deep subseafloor sedimentary metagenomes.</title>
        <authorList>
            <person name="Kawai M."/>
            <person name="Futagami T."/>
            <person name="Toyoda A."/>
            <person name="Takaki Y."/>
            <person name="Nishi S."/>
            <person name="Hori S."/>
            <person name="Arai W."/>
            <person name="Tsubouchi T."/>
            <person name="Morono Y."/>
            <person name="Uchiyama I."/>
            <person name="Ito T."/>
            <person name="Fujiyama A."/>
            <person name="Inagaki F."/>
            <person name="Takami H."/>
        </authorList>
    </citation>
    <scope>NUCLEOTIDE SEQUENCE</scope>
    <source>
        <strain evidence="1">Expedition CK06-06</strain>
    </source>
</reference>
<proteinExistence type="predicted"/>
<evidence type="ECO:0000313" key="1">
    <source>
        <dbReference type="EMBL" id="GAH00007.1"/>
    </source>
</evidence>